<organism evidence="6 7">
    <name type="scientific">Chanos chanos</name>
    <name type="common">Milkfish</name>
    <name type="synonym">Mugil chanos</name>
    <dbReference type="NCBI Taxonomy" id="29144"/>
    <lineage>
        <taxon>Eukaryota</taxon>
        <taxon>Metazoa</taxon>
        <taxon>Chordata</taxon>
        <taxon>Craniata</taxon>
        <taxon>Vertebrata</taxon>
        <taxon>Euteleostomi</taxon>
        <taxon>Actinopterygii</taxon>
        <taxon>Neopterygii</taxon>
        <taxon>Teleostei</taxon>
        <taxon>Ostariophysi</taxon>
        <taxon>Gonorynchiformes</taxon>
        <taxon>Chanidae</taxon>
        <taxon>Chanos</taxon>
    </lineage>
</organism>
<dbReference type="PANTHER" id="PTHR10903">
    <property type="entry name" value="GTPASE, IMAP FAMILY MEMBER-RELATED"/>
    <property type="match status" value="1"/>
</dbReference>
<dbReference type="RefSeq" id="XP_030635109.1">
    <property type="nucleotide sequence ID" value="XM_030779249.1"/>
</dbReference>
<dbReference type="InParanoid" id="A0A6J2VTR1"/>
<dbReference type="SUPFAM" id="SSF52540">
    <property type="entry name" value="P-loop containing nucleoside triphosphate hydrolases"/>
    <property type="match status" value="3"/>
</dbReference>
<keyword evidence="2" id="KW-0547">Nucleotide-binding</keyword>
<evidence type="ECO:0000256" key="4">
    <source>
        <dbReference type="SAM" id="MobiDB-lite"/>
    </source>
</evidence>
<dbReference type="Gene3D" id="3.40.50.300">
    <property type="entry name" value="P-loop containing nucleotide triphosphate hydrolases"/>
    <property type="match status" value="3"/>
</dbReference>
<dbReference type="Proteomes" id="UP000504632">
    <property type="component" value="Chromosome 7"/>
</dbReference>
<feature type="domain" description="AIG1-type G" evidence="5">
    <location>
        <begin position="1"/>
        <end position="193"/>
    </location>
</feature>
<sequence length="833" mass="94877">MGARWAGKSSSANTILGEEGFEHGRVRTMQCEVRHGEVNGQKLKIVDCPGFKELLSDTSEPDKQQIKLSVTKCLPGPHVVLLAVPADTGFTEDRKQLLVQHMKLFGDRVWRYVIVLFTCGDYLDEGTSIEDHIKNEGKALTDVLGKCENRYHVFDNRKKSITNQVPELLQKIGQLVEDNHAQYYEVDRTIVQRIEEKRSLMKENAARRKLEYEKQREQSRKALNIDSPIPEVRIVLLGNKNAGKTSTMNTILGMEDLETGRTTNSVVTHGHVGQTAVTIVDTPGWRKSFTVVDTTERIKQELMRSPFLCSPGPHVFLLVIDIDASFTEKHVSAAQSHLELLGNIWKHIIVVFSGGDWLGVKTIEEHIEGEGKALQSLVNKCNNRYHVFDNRNTENDRQVTELLQKIKEMVAVNAGEPFHPDKKISKMLQQKRAEAEKFAARIQTTVKAQTQELKKESMKLSEIRIILLGQKTVGKSAAGNTILEKEVFSHNNDQQCVTGEGEVAGRKITVVDTPGWENTLDWDQKIVKGVSLCPPGPHAFLLVVPLDLALSFESKRSLEDCMSFFGEEVWRHTIVLFTFGDRLEDQTIEEHIQREHPVLTELVERCGHRYHVLNNKNIGQNTQVLQLLEKIEQMVAANQGQYFHPDMAMINKRVQEKYEKRDLNKFLLEKCNRRELELKDEFRRFLCDLLDSDQSDTFKLKTKQDRKLPGEKELVQKIKPLSLLPRSKESKKNEEIQRKIEDKIKRLDEEIKFRGSALLIPPSISDGHPAPSTVSSSRRDWNNIKPKTKFGEVLKWLSKQECNKDHPTVSSETSDYKTLSSVSLFAQSEAGKT</sequence>
<dbReference type="FunFam" id="3.40.50.300:FF:001809">
    <property type="entry name" value="Si:ch1073-365p7.2"/>
    <property type="match status" value="3"/>
</dbReference>
<keyword evidence="6" id="KW-1185">Reference proteome</keyword>
<comment type="similarity">
    <text evidence="1">Belongs to the TRAFAC class TrmE-Era-EngA-EngB-Septin-like GTPase superfamily. AIG1/Toc34/Toc159-like paraseptin GTPase family. IAN subfamily.</text>
</comment>
<dbReference type="GO" id="GO:0005525">
    <property type="term" value="F:GTP binding"/>
    <property type="evidence" value="ECO:0007669"/>
    <property type="project" value="UniProtKB-KW"/>
</dbReference>
<evidence type="ECO:0000256" key="2">
    <source>
        <dbReference type="ARBA" id="ARBA00022741"/>
    </source>
</evidence>
<evidence type="ECO:0000313" key="7">
    <source>
        <dbReference type="RefSeq" id="XP_030635109.1"/>
    </source>
</evidence>
<dbReference type="InterPro" id="IPR027417">
    <property type="entry name" value="P-loop_NTPase"/>
</dbReference>
<dbReference type="OrthoDB" id="9982588at2759"/>
<feature type="region of interest" description="Disordered" evidence="4">
    <location>
        <begin position="762"/>
        <end position="781"/>
    </location>
</feature>
<accession>A0A6J2VTR1</accession>
<name>A0A6J2VTR1_CHACN</name>
<protein>
    <submittedName>
        <fullName evidence="7">GTPase IMAP family member 8-like</fullName>
    </submittedName>
</protein>
<evidence type="ECO:0000256" key="1">
    <source>
        <dbReference type="ARBA" id="ARBA00008535"/>
    </source>
</evidence>
<dbReference type="GeneID" id="115816286"/>
<dbReference type="PROSITE" id="PS51720">
    <property type="entry name" value="G_AIG1"/>
    <property type="match status" value="3"/>
</dbReference>
<dbReference type="Pfam" id="PF04548">
    <property type="entry name" value="AIG1"/>
    <property type="match status" value="3"/>
</dbReference>
<keyword evidence="3" id="KW-0342">GTP-binding</keyword>
<dbReference type="InterPro" id="IPR006703">
    <property type="entry name" value="G_AIG1"/>
</dbReference>
<evidence type="ECO:0000259" key="5">
    <source>
        <dbReference type="PROSITE" id="PS51720"/>
    </source>
</evidence>
<evidence type="ECO:0000313" key="6">
    <source>
        <dbReference type="Proteomes" id="UP000504632"/>
    </source>
</evidence>
<evidence type="ECO:0000256" key="3">
    <source>
        <dbReference type="ARBA" id="ARBA00023134"/>
    </source>
</evidence>
<gene>
    <name evidence="7" type="primary">LOC115816286</name>
</gene>
<dbReference type="InterPro" id="IPR045058">
    <property type="entry name" value="GIMA/IAN/Toc"/>
</dbReference>
<dbReference type="AlphaFoldDB" id="A0A6J2VTR1"/>
<proteinExistence type="inferred from homology"/>
<feature type="domain" description="AIG1-type G" evidence="5">
    <location>
        <begin position="229"/>
        <end position="427"/>
    </location>
</feature>
<feature type="domain" description="AIG1-type G" evidence="5">
    <location>
        <begin position="460"/>
        <end position="652"/>
    </location>
</feature>
<reference evidence="7" key="1">
    <citation type="submission" date="2025-08" db="UniProtKB">
        <authorList>
            <consortium name="RefSeq"/>
        </authorList>
    </citation>
    <scope>IDENTIFICATION</scope>
</reference>
<dbReference type="PANTHER" id="PTHR10903:SF107">
    <property type="entry name" value="GTPASE IMAP FAMILY MEMBER 4-LIKE-RELATED"/>
    <property type="match status" value="1"/>
</dbReference>